<dbReference type="SUPFAM" id="SSF56529">
    <property type="entry name" value="FAH"/>
    <property type="match status" value="1"/>
</dbReference>
<name>A0ABW0Q4K2_9BURK</name>
<dbReference type="Proteomes" id="UP001596084">
    <property type="component" value="Unassembled WGS sequence"/>
</dbReference>
<dbReference type="InterPro" id="IPR050772">
    <property type="entry name" value="Hydratase-Decarb/MhpD_sf"/>
</dbReference>
<evidence type="ECO:0000313" key="4">
    <source>
        <dbReference type="Proteomes" id="UP001596084"/>
    </source>
</evidence>
<evidence type="ECO:0000313" key="3">
    <source>
        <dbReference type="EMBL" id="MFC5519801.1"/>
    </source>
</evidence>
<dbReference type="RefSeq" id="WP_068834881.1">
    <property type="nucleotide sequence ID" value="NZ_JBHSMX010000004.1"/>
</dbReference>
<dbReference type="Pfam" id="PF01557">
    <property type="entry name" value="FAA_hydrolase"/>
    <property type="match status" value="1"/>
</dbReference>
<reference evidence="4" key="1">
    <citation type="journal article" date="2019" name="Int. J. Syst. Evol. Microbiol.">
        <title>The Global Catalogue of Microorganisms (GCM) 10K type strain sequencing project: providing services to taxonomists for standard genome sequencing and annotation.</title>
        <authorList>
            <consortium name="The Broad Institute Genomics Platform"/>
            <consortium name="The Broad Institute Genome Sequencing Center for Infectious Disease"/>
            <person name="Wu L."/>
            <person name="Ma J."/>
        </authorList>
    </citation>
    <scope>NUCLEOTIDE SEQUENCE [LARGE SCALE GENOMIC DNA]</scope>
    <source>
        <strain evidence="4">CGMCC 4.7277</strain>
    </source>
</reference>
<dbReference type="Gene3D" id="3.90.850.10">
    <property type="entry name" value="Fumarylacetoacetase-like, C-terminal domain"/>
    <property type="match status" value="1"/>
</dbReference>
<evidence type="ECO:0000256" key="1">
    <source>
        <dbReference type="ARBA" id="ARBA00023239"/>
    </source>
</evidence>
<dbReference type="EMBL" id="JBHSMX010000004">
    <property type="protein sequence ID" value="MFC5519801.1"/>
    <property type="molecule type" value="Genomic_DNA"/>
</dbReference>
<dbReference type="PANTHER" id="PTHR30143:SF0">
    <property type="entry name" value="2-KETO-4-PENTENOATE HYDRATASE"/>
    <property type="match status" value="1"/>
</dbReference>
<keyword evidence="1" id="KW-0456">Lyase</keyword>
<protein>
    <submittedName>
        <fullName evidence="3">Fumarylacetoacetate hydrolase family protein</fullName>
    </submittedName>
</protein>
<gene>
    <name evidence="3" type="ORF">ACFPP7_02555</name>
</gene>
<dbReference type="InterPro" id="IPR011234">
    <property type="entry name" value="Fumarylacetoacetase-like_C"/>
</dbReference>
<keyword evidence="3" id="KW-0378">Hydrolase</keyword>
<dbReference type="GO" id="GO:0016787">
    <property type="term" value="F:hydrolase activity"/>
    <property type="evidence" value="ECO:0007669"/>
    <property type="project" value="UniProtKB-KW"/>
</dbReference>
<organism evidence="3 4">
    <name type="scientific">Polaromonas jejuensis</name>
    <dbReference type="NCBI Taxonomy" id="457502"/>
    <lineage>
        <taxon>Bacteria</taxon>
        <taxon>Pseudomonadati</taxon>
        <taxon>Pseudomonadota</taxon>
        <taxon>Betaproteobacteria</taxon>
        <taxon>Burkholderiales</taxon>
        <taxon>Comamonadaceae</taxon>
        <taxon>Polaromonas</taxon>
    </lineage>
</organism>
<proteinExistence type="predicted"/>
<evidence type="ECO:0000259" key="2">
    <source>
        <dbReference type="Pfam" id="PF01557"/>
    </source>
</evidence>
<feature type="domain" description="Fumarylacetoacetase-like C-terminal" evidence="2">
    <location>
        <begin position="98"/>
        <end position="253"/>
    </location>
</feature>
<keyword evidence="4" id="KW-1185">Reference proteome</keyword>
<accession>A0ABW0Q4K2</accession>
<sequence>MSDPCVTTVVNALLRARHEHRLAEASEFSETLTSAEQAYAVQAGVAEALQWYGAEGPMHWKSGGASRQATLTHAPLPPAGVWNSPATAGAFAFGMRGIEAEVALRLGEAVDAGRAATLDETSASALIEAMAVSIEVVDSRWTGGMSAPALLRLADLQTHGALVLGPWVPWAPRDWAKQVCRVFIGEQPVVQRQGTHSLDNPVWGVGEWLRHATRGGRTVAAGTVLTTGTWVGVLHARAGDRVIAEFDGIGVAQVQL</sequence>
<dbReference type="PANTHER" id="PTHR30143">
    <property type="entry name" value="ACID HYDRATASE"/>
    <property type="match status" value="1"/>
</dbReference>
<comment type="caution">
    <text evidence="3">The sequence shown here is derived from an EMBL/GenBank/DDBJ whole genome shotgun (WGS) entry which is preliminary data.</text>
</comment>
<dbReference type="InterPro" id="IPR036663">
    <property type="entry name" value="Fumarylacetoacetase_C_sf"/>
</dbReference>